<evidence type="ECO:0000313" key="4">
    <source>
        <dbReference type="Proteomes" id="UP001597374"/>
    </source>
</evidence>
<dbReference type="SUPFAM" id="SSF89372">
    <property type="entry name" value="Fucose-specific lectin"/>
    <property type="match status" value="1"/>
</dbReference>
<dbReference type="InterPro" id="IPR026444">
    <property type="entry name" value="Secre_tail"/>
</dbReference>
<dbReference type="NCBIfam" id="TIGR04183">
    <property type="entry name" value="Por_Secre_tail"/>
    <property type="match status" value="1"/>
</dbReference>
<evidence type="ECO:0000259" key="2">
    <source>
        <dbReference type="Pfam" id="PF18998"/>
    </source>
</evidence>
<dbReference type="Proteomes" id="UP001597374">
    <property type="component" value="Unassembled WGS sequence"/>
</dbReference>
<name>A0ABW5D0X6_9BACT</name>
<comment type="caution">
    <text evidence="3">The sequence shown here is derived from an EMBL/GenBank/DDBJ whole genome shotgun (WGS) entry which is preliminary data.</text>
</comment>
<accession>A0ABW5D0X6</accession>
<protein>
    <submittedName>
        <fullName evidence="3">T9SS type A sorting domain-containing protein</fullName>
    </submittedName>
</protein>
<evidence type="ECO:0000259" key="1">
    <source>
        <dbReference type="Pfam" id="PF18962"/>
    </source>
</evidence>
<dbReference type="InterPro" id="IPR044060">
    <property type="entry name" value="Bacterial_rp_domain"/>
</dbReference>
<gene>
    <name evidence="3" type="ORF">ACFSKP_17020</name>
</gene>
<sequence>MWSYAGKHWAVIPNSSGTHLWRLDGTTWTNVLRLSTKTTSKADCKMVGNVAHILLFQGASSQMVSVEYISATGTYQLWSKRTSTVGLTFEKGVETATIDIDGTGRMWLASDGSTTIHVRWSDAPYNTWSSPITVASGVTTDDIGAVIAMPGKIGVLWSNQTTKKFGFKTHADGASPTSWSADEVPASQSALSIGGGMADDHLNMAVAGDGTLYCAVKTSYETKGYPEIMLLVRSSSGGWHKAYEVSPIGTRPIVLLNESIDKIRVIYTKADSGGDILYRESSFSTIAFSSPLVLMTGGTYNNSTSTKDNFTDDIVVLASSSSEAVGVLAQDNTTLPPSDQIAPTVLSINRQSPSTATTSATAVTYRITFSESVSGVNAIDFTPVAVSGTVTGTLTSDAIVAVGTSGTTYDATVSSITDTGTLRLDLKSSNTGIADAAGNAITTGFTSGQTYTIEQTQTSTEYILTVNTTGNGTVTKNPDQATYTSGSTVSLTVTPATGYQFSGWSGDASGTTNPLSVTMNDNKAITATFTPVSSSQQVVSFTLINASADQDIKTIVSGEQINLATLPSTKLSIRANTSPATVGSVRLVLTGPQTRNYTDNAPPYSLFGDDGNGNYYFGVWGPPALGNYTLTATPYSATSGGGSAGTPMTINFTIVNEAGMTANSTSQASTLDNSKTLQAQVYPNPFSGRATLNFTLAKESEYIVGLYDSKGQQVRILKNGMSQAGQLTSIEVDGAGLANGLYFIRLHTNEGTKFVKLLLDR</sequence>
<dbReference type="RefSeq" id="WP_250431270.1">
    <property type="nucleotide sequence ID" value="NZ_JALPRR010000003.1"/>
</dbReference>
<feature type="domain" description="Secretion system C-terminal sorting" evidence="1">
    <location>
        <begin position="681"/>
        <end position="757"/>
    </location>
</feature>
<evidence type="ECO:0000313" key="3">
    <source>
        <dbReference type="EMBL" id="MFD2247973.1"/>
    </source>
</evidence>
<feature type="domain" description="Bacterial repeat" evidence="2">
    <location>
        <begin position="462"/>
        <end position="532"/>
    </location>
</feature>
<dbReference type="NCBIfam" id="TIGR02543">
    <property type="entry name" value="List_Bact_rpt"/>
    <property type="match status" value="1"/>
</dbReference>
<dbReference type="InterPro" id="IPR013378">
    <property type="entry name" value="InlB-like_B-rpt"/>
</dbReference>
<dbReference type="EMBL" id="JBHUIM010000002">
    <property type="protein sequence ID" value="MFD2247973.1"/>
    <property type="molecule type" value="Genomic_DNA"/>
</dbReference>
<organism evidence="3 4">
    <name type="scientific">Pontibacter ruber</name>
    <dbReference type="NCBI Taxonomy" id="1343895"/>
    <lineage>
        <taxon>Bacteria</taxon>
        <taxon>Pseudomonadati</taxon>
        <taxon>Bacteroidota</taxon>
        <taxon>Cytophagia</taxon>
        <taxon>Cytophagales</taxon>
        <taxon>Hymenobacteraceae</taxon>
        <taxon>Pontibacter</taxon>
    </lineage>
</organism>
<keyword evidence="4" id="KW-1185">Reference proteome</keyword>
<reference evidence="4" key="1">
    <citation type="journal article" date="2019" name="Int. J. Syst. Evol. Microbiol.">
        <title>The Global Catalogue of Microorganisms (GCM) 10K type strain sequencing project: providing services to taxonomists for standard genome sequencing and annotation.</title>
        <authorList>
            <consortium name="The Broad Institute Genomics Platform"/>
            <consortium name="The Broad Institute Genome Sequencing Center for Infectious Disease"/>
            <person name="Wu L."/>
            <person name="Ma J."/>
        </authorList>
    </citation>
    <scope>NUCLEOTIDE SEQUENCE [LARGE SCALE GENOMIC DNA]</scope>
    <source>
        <strain evidence="4">CGMCC 4.1782</strain>
    </source>
</reference>
<dbReference type="Pfam" id="PF18962">
    <property type="entry name" value="Por_Secre_tail"/>
    <property type="match status" value="1"/>
</dbReference>
<dbReference type="Pfam" id="PF18998">
    <property type="entry name" value="Flg_new_2"/>
    <property type="match status" value="1"/>
</dbReference>
<proteinExistence type="predicted"/>